<dbReference type="AlphaFoldDB" id="A0AAU9LPA5"/>
<comment type="caution">
    <text evidence="1">The sequence shown here is derived from an EMBL/GenBank/DDBJ whole genome shotgun (WGS) entry which is preliminary data.</text>
</comment>
<dbReference type="EMBL" id="CAKMRJ010000002">
    <property type="protein sequence ID" value="CAH1416247.1"/>
    <property type="molecule type" value="Genomic_DNA"/>
</dbReference>
<protein>
    <submittedName>
        <fullName evidence="1">Uncharacterized protein</fullName>
    </submittedName>
</protein>
<keyword evidence="2" id="KW-1185">Reference proteome</keyword>
<dbReference type="Proteomes" id="UP001157418">
    <property type="component" value="Unassembled WGS sequence"/>
</dbReference>
<evidence type="ECO:0000313" key="1">
    <source>
        <dbReference type="EMBL" id="CAH1416247.1"/>
    </source>
</evidence>
<evidence type="ECO:0000313" key="2">
    <source>
        <dbReference type="Proteomes" id="UP001157418"/>
    </source>
</evidence>
<accession>A0AAU9LPA5</accession>
<proteinExistence type="predicted"/>
<organism evidence="1 2">
    <name type="scientific">Lactuca virosa</name>
    <dbReference type="NCBI Taxonomy" id="75947"/>
    <lineage>
        <taxon>Eukaryota</taxon>
        <taxon>Viridiplantae</taxon>
        <taxon>Streptophyta</taxon>
        <taxon>Embryophyta</taxon>
        <taxon>Tracheophyta</taxon>
        <taxon>Spermatophyta</taxon>
        <taxon>Magnoliopsida</taxon>
        <taxon>eudicotyledons</taxon>
        <taxon>Gunneridae</taxon>
        <taxon>Pentapetalae</taxon>
        <taxon>asterids</taxon>
        <taxon>campanulids</taxon>
        <taxon>Asterales</taxon>
        <taxon>Asteraceae</taxon>
        <taxon>Cichorioideae</taxon>
        <taxon>Cichorieae</taxon>
        <taxon>Lactucinae</taxon>
        <taxon>Lactuca</taxon>
    </lineage>
</organism>
<gene>
    <name evidence="1" type="ORF">LVIROSA_LOCUS4027</name>
</gene>
<reference evidence="1 2" key="1">
    <citation type="submission" date="2022-01" db="EMBL/GenBank/DDBJ databases">
        <authorList>
            <person name="Xiong W."/>
            <person name="Schranz E."/>
        </authorList>
    </citation>
    <scope>NUCLEOTIDE SEQUENCE [LARGE SCALE GENOMIC DNA]</scope>
</reference>
<name>A0AAU9LPA5_9ASTR</name>
<sequence length="97" mass="10942">MKVEVLLLEHWNPCSKSVLGRNTPLFRFVCVPETNNGTARTEEEADVAPSASNDIAEAEKLVPPWHPRWKCECENNILIAPKCGKFLVSYEGHHLDI</sequence>